<proteinExistence type="predicted"/>
<feature type="compositionally biased region" description="Basic residues" evidence="1">
    <location>
        <begin position="46"/>
        <end position="55"/>
    </location>
</feature>
<dbReference type="AlphaFoldDB" id="A0A4Y7RIP2"/>
<protein>
    <submittedName>
        <fullName evidence="2">Uncharacterized protein</fullName>
    </submittedName>
</protein>
<name>A0A4Y7RIP2_COPMI</name>
<dbReference type="EMBL" id="QPFP01000550">
    <property type="protein sequence ID" value="TEB08683.1"/>
    <property type="molecule type" value="Genomic_DNA"/>
</dbReference>
<evidence type="ECO:0000256" key="1">
    <source>
        <dbReference type="SAM" id="MobiDB-lite"/>
    </source>
</evidence>
<organism evidence="2 3">
    <name type="scientific">Coprinellus micaceus</name>
    <name type="common">Glistening ink-cap mushroom</name>
    <name type="synonym">Coprinus micaceus</name>
    <dbReference type="NCBI Taxonomy" id="71717"/>
    <lineage>
        <taxon>Eukaryota</taxon>
        <taxon>Fungi</taxon>
        <taxon>Dikarya</taxon>
        <taxon>Basidiomycota</taxon>
        <taxon>Agaricomycotina</taxon>
        <taxon>Agaricomycetes</taxon>
        <taxon>Agaricomycetidae</taxon>
        <taxon>Agaricales</taxon>
        <taxon>Agaricineae</taxon>
        <taxon>Psathyrellaceae</taxon>
        <taxon>Coprinellus</taxon>
    </lineage>
</organism>
<dbReference type="Proteomes" id="UP000298030">
    <property type="component" value="Unassembled WGS sequence"/>
</dbReference>
<feature type="region of interest" description="Disordered" evidence="1">
    <location>
        <begin position="26"/>
        <end position="126"/>
    </location>
</feature>
<evidence type="ECO:0000313" key="2">
    <source>
        <dbReference type="EMBL" id="TEB08683.1"/>
    </source>
</evidence>
<comment type="caution">
    <text evidence="2">The sequence shown here is derived from an EMBL/GenBank/DDBJ whole genome shotgun (WGS) entry which is preliminary data.</text>
</comment>
<evidence type="ECO:0000313" key="3">
    <source>
        <dbReference type="Proteomes" id="UP000298030"/>
    </source>
</evidence>
<accession>A0A4Y7RIP2</accession>
<keyword evidence="3" id="KW-1185">Reference proteome</keyword>
<gene>
    <name evidence="2" type="ORF">FA13DRAFT_1150930</name>
</gene>
<reference evidence="2 3" key="1">
    <citation type="journal article" date="2019" name="Nat. Ecol. Evol.">
        <title>Megaphylogeny resolves global patterns of mushroom evolution.</title>
        <authorList>
            <person name="Varga T."/>
            <person name="Krizsan K."/>
            <person name="Foldi C."/>
            <person name="Dima B."/>
            <person name="Sanchez-Garcia M."/>
            <person name="Sanchez-Ramirez S."/>
            <person name="Szollosi G.J."/>
            <person name="Szarkandi J.G."/>
            <person name="Papp V."/>
            <person name="Albert L."/>
            <person name="Andreopoulos W."/>
            <person name="Angelini C."/>
            <person name="Antonin V."/>
            <person name="Barry K.W."/>
            <person name="Bougher N.L."/>
            <person name="Buchanan P."/>
            <person name="Buyck B."/>
            <person name="Bense V."/>
            <person name="Catcheside P."/>
            <person name="Chovatia M."/>
            <person name="Cooper J."/>
            <person name="Damon W."/>
            <person name="Desjardin D."/>
            <person name="Finy P."/>
            <person name="Geml J."/>
            <person name="Haridas S."/>
            <person name="Hughes K."/>
            <person name="Justo A."/>
            <person name="Karasinski D."/>
            <person name="Kautmanova I."/>
            <person name="Kiss B."/>
            <person name="Kocsube S."/>
            <person name="Kotiranta H."/>
            <person name="LaButti K.M."/>
            <person name="Lechner B.E."/>
            <person name="Liimatainen K."/>
            <person name="Lipzen A."/>
            <person name="Lukacs Z."/>
            <person name="Mihaltcheva S."/>
            <person name="Morgado L.N."/>
            <person name="Niskanen T."/>
            <person name="Noordeloos M.E."/>
            <person name="Ohm R.A."/>
            <person name="Ortiz-Santana B."/>
            <person name="Ovrebo C."/>
            <person name="Racz N."/>
            <person name="Riley R."/>
            <person name="Savchenko A."/>
            <person name="Shiryaev A."/>
            <person name="Soop K."/>
            <person name="Spirin V."/>
            <person name="Szebenyi C."/>
            <person name="Tomsovsky M."/>
            <person name="Tulloss R.E."/>
            <person name="Uehling J."/>
            <person name="Grigoriev I.V."/>
            <person name="Vagvolgyi C."/>
            <person name="Papp T."/>
            <person name="Martin F.M."/>
            <person name="Miettinen O."/>
            <person name="Hibbett D.S."/>
            <person name="Nagy L.G."/>
        </authorList>
    </citation>
    <scope>NUCLEOTIDE SEQUENCE [LARGE SCALE GENOMIC DNA]</scope>
    <source>
        <strain evidence="2 3">FP101781</strain>
    </source>
</reference>
<sequence length="126" mass="14080">MPSVTSMLLSWLVVDHSHSLIQFLRLPRKSGSRPLRDRRRPELTYHRHQPQRHTPLRTPPPPCPLVLPTNPSDPLLDPSAFDPSRPTSCEHTVSHIPLGPTPATRVSIPVPFDVPNATPPESNGLY</sequence>